<dbReference type="GO" id="GO:0005525">
    <property type="term" value="F:GTP binding"/>
    <property type="evidence" value="ECO:0007669"/>
    <property type="project" value="InterPro"/>
</dbReference>
<sequence length="1016" mass="102220">MVWDTALEEDLGRPTSIQWAVYDDSEPRPRKVKPKGGEGKPKARSRERRRAAAAHLTTMGGEEAAALEARLGVSPSLLPLPLRGYAVQRRNESTFWGPGLLPGEVEEGHIEYKWRLSNPTPARFQQLVSQLTWRLAEGGGEALYALGVEDNGHPQGLPCEDLEASLEVLRAMAREAGAVAEVLQTPPGSVEGMRCAVVRVARQAPPPPTLDFTDLRLAVAGGADSGKTTLIGVLTSGAGGAPALDNGRGSSRMQVFRHKHEVLSGQTSCISLRTLAYDAQGGVLNYQGLSSVPPAEAAGSAARCLRCFDLGGHERFAKTALQGLTSMLPDCALLCVSAAAGVSWATLEHLAVTLALGIPLAAVLTKADLANEAAAAAAADELRALLAGAVEQGGGAARDAAALAPLVTSEAQAVALAAAMHRSRMSVAGAGVCVPMFATSAVTGDGLQLLHAFLNALQLGVSSNSDGPTAAAGAASAAAAAAPDSMQGWRQRGGSGGGAPTHFQIDGTFDVSGVGTVFSGTVVSGALRLGSELLLGPLEGGAFRRVRISSMHRSKVEVGEAAAGQHATVAVQTLEGTSGGAAAVDAPQRAAHGPTLADGAGCLHAWMRQSASQGHLLQASPTTDCAAGGSHSGAAPPGLLPAGSTHALDIQAAGGGSAAALASSRSAAQLKLGGSLHYAACGAGELHRRASSPQLAGGGPRSAPRPRKGAVLLDPALEPKACIRFEAVVVLLGGHWPPRGLLSGCFPAEEEEHEPLLDSPLLPRASSLGVTACDSSGGDGGLAGSNLGARPQSLGKLHRAGSRRCAAAYAPVVHCGSIRQAAQVVAMRELPLPLLLGEVEPAPAEENCLAALFGGDLLAEPSGDSTAASAAALATVQPDVQRLAGALAAAGVLLPLPPGSTPSSSCPGASAASGSGSSGHASGHASGGEGSTRATADAAAGSPGAELAAALQRQRSLLACDDVGCVTAVTFHFLHQPEWLVEGARLIVRDRSTGRTAGAGYVAAVLPQPAATACSP</sequence>
<reference evidence="3 4" key="1">
    <citation type="journal article" date="2018" name="Plant J.">
        <title>Genome sequences of Chlorella sorokiniana UTEX 1602 and Micractinium conductrix SAG 241.80: implications to maltose excretion by a green alga.</title>
        <authorList>
            <person name="Arriola M.B."/>
            <person name="Velmurugan N."/>
            <person name="Zhang Y."/>
            <person name="Plunkett M.H."/>
            <person name="Hondzo H."/>
            <person name="Barney B.M."/>
        </authorList>
    </citation>
    <scope>NUCLEOTIDE SEQUENCE [LARGE SCALE GENOMIC DNA]</scope>
    <source>
        <strain evidence="3 4">SAG 241.80</strain>
    </source>
</reference>
<feature type="region of interest" description="Disordered" evidence="1">
    <location>
        <begin position="903"/>
        <end position="939"/>
    </location>
</feature>
<dbReference type="CDD" id="cd03694">
    <property type="entry name" value="GTPBP_II"/>
    <property type="match status" value="1"/>
</dbReference>
<dbReference type="OrthoDB" id="514969at2759"/>
<evidence type="ECO:0000259" key="2">
    <source>
        <dbReference type="Pfam" id="PF00009"/>
    </source>
</evidence>
<dbReference type="Gene3D" id="3.40.50.300">
    <property type="entry name" value="P-loop containing nucleotide triphosphate hydrolases"/>
    <property type="match status" value="1"/>
</dbReference>
<dbReference type="Proteomes" id="UP000239649">
    <property type="component" value="Unassembled WGS sequence"/>
</dbReference>
<dbReference type="InterPro" id="IPR050055">
    <property type="entry name" value="EF-Tu_GTPase"/>
</dbReference>
<evidence type="ECO:0000313" key="3">
    <source>
        <dbReference type="EMBL" id="PSC69502.1"/>
    </source>
</evidence>
<protein>
    <submittedName>
        <fullName evidence="3">EF-1-alpha-related GTP-binding</fullName>
    </submittedName>
</protein>
<dbReference type="GO" id="GO:0003746">
    <property type="term" value="F:translation elongation factor activity"/>
    <property type="evidence" value="ECO:0007669"/>
    <property type="project" value="TreeGrafter"/>
</dbReference>
<gene>
    <name evidence="3" type="ORF">C2E20_7002</name>
</gene>
<feature type="compositionally biased region" description="Low complexity" evidence="1">
    <location>
        <begin position="903"/>
        <end position="924"/>
    </location>
</feature>
<dbReference type="Gene3D" id="2.40.30.10">
    <property type="entry name" value="Translation factors"/>
    <property type="match status" value="1"/>
</dbReference>
<feature type="region of interest" description="Disordered" evidence="1">
    <location>
        <begin position="18"/>
        <end position="47"/>
    </location>
</feature>
<dbReference type="GO" id="GO:0003924">
    <property type="term" value="F:GTPase activity"/>
    <property type="evidence" value="ECO:0007669"/>
    <property type="project" value="InterPro"/>
</dbReference>
<dbReference type="EMBL" id="LHPF02000026">
    <property type="protein sequence ID" value="PSC69502.1"/>
    <property type="molecule type" value="Genomic_DNA"/>
</dbReference>
<dbReference type="InterPro" id="IPR027417">
    <property type="entry name" value="P-loop_NTPase"/>
</dbReference>
<accession>A0A2P6V5Z0</accession>
<dbReference type="InterPro" id="IPR009000">
    <property type="entry name" value="Transl_B-barrel_sf"/>
</dbReference>
<evidence type="ECO:0000256" key="1">
    <source>
        <dbReference type="SAM" id="MobiDB-lite"/>
    </source>
</evidence>
<dbReference type="Pfam" id="PF00009">
    <property type="entry name" value="GTP_EFTU"/>
    <property type="match status" value="1"/>
</dbReference>
<dbReference type="PANTHER" id="PTHR43721">
    <property type="entry name" value="ELONGATION FACTOR TU-RELATED"/>
    <property type="match status" value="1"/>
</dbReference>
<feature type="domain" description="Tr-type G" evidence="2">
    <location>
        <begin position="217"/>
        <end position="456"/>
    </location>
</feature>
<keyword evidence="4" id="KW-1185">Reference proteome</keyword>
<evidence type="ECO:0000313" key="4">
    <source>
        <dbReference type="Proteomes" id="UP000239649"/>
    </source>
</evidence>
<dbReference type="AlphaFoldDB" id="A0A2P6V5Z0"/>
<dbReference type="SUPFAM" id="SSF52540">
    <property type="entry name" value="P-loop containing nucleoside triphosphate hydrolases"/>
    <property type="match status" value="1"/>
</dbReference>
<dbReference type="PANTHER" id="PTHR43721:SF9">
    <property type="entry name" value="GTP-BINDING PROTEIN 1"/>
    <property type="match status" value="1"/>
</dbReference>
<proteinExistence type="predicted"/>
<feature type="compositionally biased region" description="Basic and acidic residues" evidence="1">
    <location>
        <begin position="25"/>
        <end position="41"/>
    </location>
</feature>
<dbReference type="SUPFAM" id="SSF50447">
    <property type="entry name" value="Translation proteins"/>
    <property type="match status" value="1"/>
</dbReference>
<dbReference type="InterPro" id="IPR000795">
    <property type="entry name" value="T_Tr_GTP-bd_dom"/>
</dbReference>
<name>A0A2P6V5Z0_9CHLO</name>
<organism evidence="3 4">
    <name type="scientific">Micractinium conductrix</name>
    <dbReference type="NCBI Taxonomy" id="554055"/>
    <lineage>
        <taxon>Eukaryota</taxon>
        <taxon>Viridiplantae</taxon>
        <taxon>Chlorophyta</taxon>
        <taxon>core chlorophytes</taxon>
        <taxon>Trebouxiophyceae</taxon>
        <taxon>Chlorellales</taxon>
        <taxon>Chlorellaceae</taxon>
        <taxon>Chlorella clade</taxon>
        <taxon>Micractinium</taxon>
    </lineage>
</organism>
<comment type="caution">
    <text evidence="3">The sequence shown here is derived from an EMBL/GenBank/DDBJ whole genome shotgun (WGS) entry which is preliminary data.</text>
</comment>